<dbReference type="Proteomes" id="UP000692954">
    <property type="component" value="Unassembled WGS sequence"/>
</dbReference>
<dbReference type="AlphaFoldDB" id="A0A8S1N566"/>
<reference evidence="1" key="1">
    <citation type="submission" date="2021-01" db="EMBL/GenBank/DDBJ databases">
        <authorList>
            <consortium name="Genoscope - CEA"/>
            <person name="William W."/>
        </authorList>
    </citation>
    <scope>NUCLEOTIDE SEQUENCE</scope>
</reference>
<organism evidence="1 2">
    <name type="scientific">Paramecium sonneborni</name>
    <dbReference type="NCBI Taxonomy" id="65129"/>
    <lineage>
        <taxon>Eukaryota</taxon>
        <taxon>Sar</taxon>
        <taxon>Alveolata</taxon>
        <taxon>Ciliophora</taxon>
        <taxon>Intramacronucleata</taxon>
        <taxon>Oligohymenophorea</taxon>
        <taxon>Peniculida</taxon>
        <taxon>Parameciidae</taxon>
        <taxon>Paramecium</taxon>
    </lineage>
</organism>
<dbReference type="EMBL" id="CAJJDN010000051">
    <property type="protein sequence ID" value="CAD8087172.1"/>
    <property type="molecule type" value="Genomic_DNA"/>
</dbReference>
<proteinExistence type="predicted"/>
<comment type="caution">
    <text evidence="1">The sequence shown here is derived from an EMBL/GenBank/DDBJ whole genome shotgun (WGS) entry which is preliminary data.</text>
</comment>
<protein>
    <submittedName>
        <fullName evidence="1">Uncharacterized protein</fullName>
    </submittedName>
</protein>
<name>A0A8S1N566_9CILI</name>
<accession>A0A8S1N566</accession>
<sequence>MADLRNVKQEDLIYFFQIKYLHQMRRKTKPQIYQPQINETKITKSNSFHIPSSNLSSQNLFNSFANTKQQKKENNKLQLKASSISTKQLNQIFINNRNIIRRQRMSSIQNQPEKCLDSLITRKKSTHSTFIETSQKRIMEKCDWLSKPNKLHLEKSRIKQIRHDTINGETFKNLNGWQIENEQDYDF</sequence>
<keyword evidence="2" id="KW-1185">Reference proteome</keyword>
<evidence type="ECO:0000313" key="2">
    <source>
        <dbReference type="Proteomes" id="UP000692954"/>
    </source>
</evidence>
<evidence type="ECO:0000313" key="1">
    <source>
        <dbReference type="EMBL" id="CAD8087172.1"/>
    </source>
</evidence>
<dbReference type="OrthoDB" id="306194at2759"/>
<gene>
    <name evidence="1" type="ORF">PSON_ATCC_30995.1.T0510047</name>
</gene>